<keyword evidence="2" id="KW-0732">Signal</keyword>
<comment type="caution">
    <text evidence="4">The sequence shown here is derived from an EMBL/GenBank/DDBJ whole genome shotgun (WGS) entry which is preliminary data.</text>
</comment>
<dbReference type="Proteomes" id="UP000720189">
    <property type="component" value="Unassembled WGS sequence"/>
</dbReference>
<evidence type="ECO:0000259" key="3">
    <source>
        <dbReference type="Pfam" id="PF25485"/>
    </source>
</evidence>
<evidence type="ECO:0000256" key="2">
    <source>
        <dbReference type="SAM" id="SignalP"/>
    </source>
</evidence>
<feature type="compositionally biased region" description="Polar residues" evidence="1">
    <location>
        <begin position="288"/>
        <end position="302"/>
    </location>
</feature>
<dbReference type="RefSeq" id="XP_046052065.1">
    <property type="nucleotide sequence ID" value="XM_046199097.1"/>
</dbReference>
<keyword evidence="5" id="KW-1185">Reference proteome</keyword>
<evidence type="ECO:0000313" key="5">
    <source>
        <dbReference type="Proteomes" id="UP000720189"/>
    </source>
</evidence>
<name>A0A9P9HMI8_FUSRE</name>
<feature type="domain" description="DUF7908" evidence="3">
    <location>
        <begin position="116"/>
        <end position="242"/>
    </location>
</feature>
<accession>A0A9P9HMI8</accession>
<protein>
    <recommendedName>
        <fullName evidence="3">DUF7908 domain-containing protein</fullName>
    </recommendedName>
</protein>
<feature type="region of interest" description="Disordered" evidence="1">
    <location>
        <begin position="390"/>
        <end position="485"/>
    </location>
</feature>
<evidence type="ECO:0000313" key="4">
    <source>
        <dbReference type="EMBL" id="KAH7259357.1"/>
    </source>
</evidence>
<evidence type="ECO:0000256" key="1">
    <source>
        <dbReference type="SAM" id="MobiDB-lite"/>
    </source>
</evidence>
<dbReference type="AlphaFoldDB" id="A0A9P9HMI8"/>
<feature type="signal peptide" evidence="2">
    <location>
        <begin position="1"/>
        <end position="20"/>
    </location>
</feature>
<dbReference type="EMBL" id="JAGMUX010000005">
    <property type="protein sequence ID" value="KAH7259357.1"/>
    <property type="molecule type" value="Genomic_DNA"/>
</dbReference>
<proteinExistence type="predicted"/>
<feature type="region of interest" description="Disordered" evidence="1">
    <location>
        <begin position="274"/>
        <end position="302"/>
    </location>
</feature>
<organism evidence="4 5">
    <name type="scientific">Fusarium redolens</name>
    <dbReference type="NCBI Taxonomy" id="48865"/>
    <lineage>
        <taxon>Eukaryota</taxon>
        <taxon>Fungi</taxon>
        <taxon>Dikarya</taxon>
        <taxon>Ascomycota</taxon>
        <taxon>Pezizomycotina</taxon>
        <taxon>Sordariomycetes</taxon>
        <taxon>Hypocreomycetidae</taxon>
        <taxon>Hypocreales</taxon>
        <taxon>Nectriaceae</taxon>
        <taxon>Fusarium</taxon>
        <taxon>Fusarium redolens species complex</taxon>
    </lineage>
</organism>
<dbReference type="OrthoDB" id="3563678at2759"/>
<feature type="chain" id="PRO_5040405092" description="DUF7908 domain-containing protein" evidence="2">
    <location>
        <begin position="21"/>
        <end position="598"/>
    </location>
</feature>
<reference evidence="4" key="1">
    <citation type="journal article" date="2021" name="Nat. Commun.">
        <title>Genetic determinants of endophytism in the Arabidopsis root mycobiome.</title>
        <authorList>
            <person name="Mesny F."/>
            <person name="Miyauchi S."/>
            <person name="Thiergart T."/>
            <person name="Pickel B."/>
            <person name="Atanasova L."/>
            <person name="Karlsson M."/>
            <person name="Huettel B."/>
            <person name="Barry K.W."/>
            <person name="Haridas S."/>
            <person name="Chen C."/>
            <person name="Bauer D."/>
            <person name="Andreopoulos W."/>
            <person name="Pangilinan J."/>
            <person name="LaButti K."/>
            <person name="Riley R."/>
            <person name="Lipzen A."/>
            <person name="Clum A."/>
            <person name="Drula E."/>
            <person name="Henrissat B."/>
            <person name="Kohler A."/>
            <person name="Grigoriev I.V."/>
            <person name="Martin F.M."/>
            <person name="Hacquard S."/>
        </authorList>
    </citation>
    <scope>NUCLEOTIDE SEQUENCE</scope>
    <source>
        <strain evidence="4">MPI-CAGE-AT-0023</strain>
    </source>
</reference>
<dbReference type="InterPro" id="IPR057230">
    <property type="entry name" value="DUF7908"/>
</dbReference>
<feature type="region of interest" description="Disordered" evidence="1">
    <location>
        <begin position="317"/>
        <end position="337"/>
    </location>
</feature>
<dbReference type="GeneID" id="70229051"/>
<dbReference type="Pfam" id="PF25485">
    <property type="entry name" value="DUF7908"/>
    <property type="match status" value="1"/>
</dbReference>
<feature type="compositionally biased region" description="Low complexity" evidence="1">
    <location>
        <begin position="274"/>
        <end position="287"/>
    </location>
</feature>
<sequence>MANLGFVSLLLGSLALPAVAFNDLEQMPESWCVTYLSTYLVPISAATSSPAESSLPGIESSANLDISVTLNPSSFLSPEETSFAPGITSSVITTEVETALPSSTTGPSTENERLIFRIIPDTPDNNRLRRRATGGFIGSPSEICDNAAVFNLVDGELLVGNVPIYFNGEDYKVFGAEQGGVPSGAITRTFFRDGDILRFQSSRIIPNGEAGFCQTPSDDQVYITFSSEPAGCVPVRLSAIGVQECQDGDVTTSDATTSEVQQFTSAPSLESIISVPSSSDEVPPGVSTRPTKSQPPIVTTQPNGVVTTKNAITEPIPSSTFRWSNASSSFQPPPETSESSFIPFSTLLFTSESTTLAEIISSTYTIEPESSTVEELTSTTDALPTSEIETTTVEASTTAEATTSAVEETTTKPSTVETTTDTTTEESTTIPTTEESTTDITTQETTTGTTTAETTDTTTEQSTTDTTTQETTTDTTTEQSTTDIPTTTTFTSALDSTTETTTEAATTTTAEAFALIVCPSNPQQCIATFQIQCDQVIGGIPLAPGARTVDECAQDCFNDPTCIIFTHSGTQCFRTSDASDNQGSFSIPGWTSGIKGTC</sequence>
<gene>
    <name evidence="4" type="ORF">BKA55DRAFT_687657</name>
</gene>